<keyword evidence="8 13" id="KW-0067">ATP-binding</keyword>
<evidence type="ECO:0000256" key="4">
    <source>
        <dbReference type="ARBA" id="ARBA00013255"/>
    </source>
</evidence>
<dbReference type="PANTHER" id="PTHR43472:SF1">
    <property type="entry name" value="PHOSPHORIBOSYLAMINE--GLYCINE LIGASE, CHLOROPLASTIC"/>
    <property type="match status" value="1"/>
</dbReference>
<dbReference type="RefSeq" id="WP_280998546.1">
    <property type="nucleotide sequence ID" value="NZ_CP069362.1"/>
</dbReference>
<dbReference type="SMART" id="SM01209">
    <property type="entry name" value="GARS_A"/>
    <property type="match status" value="1"/>
</dbReference>
<evidence type="ECO:0000256" key="1">
    <source>
        <dbReference type="ARBA" id="ARBA00001936"/>
    </source>
</evidence>
<protein>
    <recommendedName>
        <fullName evidence="4 12">Phosphoribosylamine--glycine ligase</fullName>
        <ecNumber evidence="4 12">6.3.4.13</ecNumber>
    </recommendedName>
    <alternativeName>
        <fullName evidence="12">GARS</fullName>
    </alternativeName>
    <alternativeName>
        <fullName evidence="10 12">Glycinamide ribonucleotide synthetase</fullName>
    </alternativeName>
    <alternativeName>
        <fullName evidence="11 12">Phosphoribosylglycinamide synthetase</fullName>
    </alternativeName>
</protein>
<evidence type="ECO:0000256" key="13">
    <source>
        <dbReference type="PROSITE-ProRule" id="PRU00409"/>
    </source>
</evidence>
<evidence type="ECO:0000256" key="11">
    <source>
        <dbReference type="ARBA" id="ARBA00042864"/>
    </source>
</evidence>
<evidence type="ECO:0000256" key="2">
    <source>
        <dbReference type="ARBA" id="ARBA00001946"/>
    </source>
</evidence>
<dbReference type="InterPro" id="IPR037123">
    <property type="entry name" value="PRibGlycinamide_synth_C_sf"/>
</dbReference>
<accession>A0ABY8PPY4</accession>
<dbReference type="EC" id="6.3.4.13" evidence="4 12"/>
<dbReference type="EMBL" id="CP069362">
    <property type="protein sequence ID" value="WGS64701.1"/>
    <property type="molecule type" value="Genomic_DNA"/>
</dbReference>
<dbReference type="PROSITE" id="PS00184">
    <property type="entry name" value="GARS"/>
    <property type="match status" value="1"/>
</dbReference>
<dbReference type="PROSITE" id="PS50975">
    <property type="entry name" value="ATP_GRASP"/>
    <property type="match status" value="1"/>
</dbReference>
<dbReference type="InterPro" id="IPR020560">
    <property type="entry name" value="PRibGlycinamide_synth_C-dom"/>
</dbReference>
<dbReference type="Pfam" id="PF02843">
    <property type="entry name" value="GARS_C"/>
    <property type="match status" value="1"/>
</dbReference>
<evidence type="ECO:0000313" key="16">
    <source>
        <dbReference type="Proteomes" id="UP001232493"/>
    </source>
</evidence>
<keyword evidence="16" id="KW-1185">Reference proteome</keyword>
<reference evidence="15 16" key="1">
    <citation type="submission" date="2021-02" db="EMBL/GenBank/DDBJ databases">
        <title>Characterization of Marinitoga sp. nov. str. BP5-C20A.</title>
        <authorList>
            <person name="Erauso G."/>
            <person name="Postec A."/>
        </authorList>
    </citation>
    <scope>NUCLEOTIDE SEQUENCE [LARGE SCALE GENOMIC DNA]</scope>
    <source>
        <strain evidence="15 16">BP5-C20A</strain>
    </source>
</reference>
<organism evidence="15 16">
    <name type="scientific">Marinitoga aeolica</name>
    <dbReference type="NCBI Taxonomy" id="2809031"/>
    <lineage>
        <taxon>Bacteria</taxon>
        <taxon>Thermotogati</taxon>
        <taxon>Thermotogota</taxon>
        <taxon>Thermotogae</taxon>
        <taxon>Petrotogales</taxon>
        <taxon>Petrotogaceae</taxon>
        <taxon>Marinitoga</taxon>
    </lineage>
</organism>
<evidence type="ECO:0000256" key="8">
    <source>
        <dbReference type="ARBA" id="ARBA00022840"/>
    </source>
</evidence>
<comment type="cofactor">
    <cofactor evidence="1">
        <name>Mn(2+)</name>
        <dbReference type="ChEBI" id="CHEBI:29035"/>
    </cofactor>
</comment>
<evidence type="ECO:0000256" key="9">
    <source>
        <dbReference type="ARBA" id="ARBA00038345"/>
    </source>
</evidence>
<dbReference type="Proteomes" id="UP001232493">
    <property type="component" value="Chromosome"/>
</dbReference>
<evidence type="ECO:0000256" key="12">
    <source>
        <dbReference type="HAMAP-Rule" id="MF_00138"/>
    </source>
</evidence>
<dbReference type="Gene3D" id="3.30.1490.20">
    <property type="entry name" value="ATP-grasp fold, A domain"/>
    <property type="match status" value="1"/>
</dbReference>
<evidence type="ECO:0000256" key="6">
    <source>
        <dbReference type="ARBA" id="ARBA00022741"/>
    </source>
</evidence>
<dbReference type="SUPFAM" id="SSF51246">
    <property type="entry name" value="Rudiment single hybrid motif"/>
    <property type="match status" value="1"/>
</dbReference>
<dbReference type="Gene3D" id="3.40.50.20">
    <property type="match status" value="1"/>
</dbReference>
<gene>
    <name evidence="12 15" type="primary">purD</name>
    <name evidence="15" type="ORF">JRV97_10120</name>
</gene>
<name>A0ABY8PPY4_9BACT</name>
<evidence type="ECO:0000259" key="14">
    <source>
        <dbReference type="PROSITE" id="PS50975"/>
    </source>
</evidence>
<dbReference type="PANTHER" id="PTHR43472">
    <property type="entry name" value="PHOSPHORIBOSYLAMINE--GLYCINE LIGASE"/>
    <property type="match status" value="1"/>
</dbReference>
<comment type="pathway">
    <text evidence="3 12">Purine metabolism; IMP biosynthesis via de novo pathway; N(1)-(5-phospho-D-ribosyl)glycinamide from 5-phospho-alpha-D-ribose 1-diphosphate: step 2/2.</text>
</comment>
<evidence type="ECO:0000256" key="7">
    <source>
        <dbReference type="ARBA" id="ARBA00022755"/>
    </source>
</evidence>
<dbReference type="InterPro" id="IPR011054">
    <property type="entry name" value="Rudment_hybrid_motif"/>
</dbReference>
<dbReference type="InterPro" id="IPR016185">
    <property type="entry name" value="PreATP-grasp_dom_sf"/>
</dbReference>
<keyword evidence="6 13" id="KW-0547">Nucleotide-binding</keyword>
<comment type="cofactor">
    <cofactor evidence="2">
        <name>Mg(2+)</name>
        <dbReference type="ChEBI" id="CHEBI:18420"/>
    </cofactor>
</comment>
<dbReference type="InterPro" id="IPR000115">
    <property type="entry name" value="PRibGlycinamide_synth"/>
</dbReference>
<dbReference type="Gene3D" id="3.90.600.10">
    <property type="entry name" value="Phosphoribosylglycinamide synthetase, C-terminal domain"/>
    <property type="match status" value="1"/>
</dbReference>
<evidence type="ECO:0000256" key="5">
    <source>
        <dbReference type="ARBA" id="ARBA00022598"/>
    </source>
</evidence>
<sequence length="414" mass="46597">MKVAVIGNGGREHAIAWKISQNPKIDKIYCIPGNGGTAVEKKCENVYIDNIDEIVNFAKKNNIELTIVGPEKYLVEGIVDEFKKNNLKIIGPDKEASKLEGSKIYAKNFAKKYGVQTAEYQFFNNIKEANEYIKNAKYPLVIKADGLAAGKGVIIAQNIKEAENALYDFMEKDIFVGAGKNIVVEEYLNGYEMSVFVLFDGYNYKIFQTAKDHKKIYDGEKGPNTGGMGAISPHPEYKNSLVKKIENKIIIPTISGIVKEGLNYKGIIFIGLMIVNEEPYLLEYNIRFGDPETQAMLLLLESDLLEIFEHIIDEKLDEIEIKWKNKVSCCIVAASEGYPLKYEKGKEININTESLVFQAGTKLENRKLLTNGGRVLSVVEVGETYKEAREKAYLSIKNITFDGIYYRNDIGKGW</sequence>
<keyword evidence="7 12" id="KW-0658">Purine biosynthesis</keyword>
<dbReference type="Gene3D" id="3.30.470.20">
    <property type="entry name" value="ATP-grasp fold, B domain"/>
    <property type="match status" value="1"/>
</dbReference>
<feature type="domain" description="ATP-grasp" evidence="14">
    <location>
        <begin position="107"/>
        <end position="313"/>
    </location>
</feature>
<dbReference type="Pfam" id="PF01071">
    <property type="entry name" value="GARS_A"/>
    <property type="match status" value="1"/>
</dbReference>
<dbReference type="HAMAP" id="MF_00138">
    <property type="entry name" value="GARS"/>
    <property type="match status" value="1"/>
</dbReference>
<dbReference type="NCBIfam" id="TIGR00877">
    <property type="entry name" value="purD"/>
    <property type="match status" value="1"/>
</dbReference>
<dbReference type="SUPFAM" id="SSF52440">
    <property type="entry name" value="PreATP-grasp domain"/>
    <property type="match status" value="1"/>
</dbReference>
<dbReference type="Pfam" id="PF02844">
    <property type="entry name" value="GARS_N"/>
    <property type="match status" value="1"/>
</dbReference>
<dbReference type="SMART" id="SM01210">
    <property type="entry name" value="GARS_C"/>
    <property type="match status" value="1"/>
</dbReference>
<dbReference type="GO" id="GO:0004637">
    <property type="term" value="F:phosphoribosylamine-glycine ligase activity"/>
    <property type="evidence" value="ECO:0007669"/>
    <property type="project" value="UniProtKB-EC"/>
</dbReference>
<evidence type="ECO:0000256" key="10">
    <source>
        <dbReference type="ARBA" id="ARBA00042242"/>
    </source>
</evidence>
<dbReference type="InterPro" id="IPR020559">
    <property type="entry name" value="PRibGlycinamide_synth_CS"/>
</dbReference>
<evidence type="ECO:0000313" key="15">
    <source>
        <dbReference type="EMBL" id="WGS64701.1"/>
    </source>
</evidence>
<dbReference type="InterPro" id="IPR020562">
    <property type="entry name" value="PRibGlycinamide_synth_N"/>
</dbReference>
<comment type="similarity">
    <text evidence="9 12">Belongs to the GARS family.</text>
</comment>
<proteinExistence type="inferred from homology"/>
<evidence type="ECO:0000256" key="3">
    <source>
        <dbReference type="ARBA" id="ARBA00005174"/>
    </source>
</evidence>
<keyword evidence="5 12" id="KW-0436">Ligase</keyword>
<dbReference type="InterPro" id="IPR011761">
    <property type="entry name" value="ATP-grasp"/>
</dbReference>
<dbReference type="SUPFAM" id="SSF56059">
    <property type="entry name" value="Glutathione synthetase ATP-binding domain-like"/>
    <property type="match status" value="1"/>
</dbReference>
<dbReference type="InterPro" id="IPR013815">
    <property type="entry name" value="ATP_grasp_subdomain_1"/>
</dbReference>
<dbReference type="InterPro" id="IPR020561">
    <property type="entry name" value="PRibGlycinamid_synth_ATP-grasp"/>
</dbReference>
<comment type="catalytic activity">
    <reaction evidence="12">
        <text>5-phospho-beta-D-ribosylamine + glycine + ATP = N(1)-(5-phospho-beta-D-ribosyl)glycinamide + ADP + phosphate + H(+)</text>
        <dbReference type="Rhea" id="RHEA:17453"/>
        <dbReference type="ChEBI" id="CHEBI:15378"/>
        <dbReference type="ChEBI" id="CHEBI:30616"/>
        <dbReference type="ChEBI" id="CHEBI:43474"/>
        <dbReference type="ChEBI" id="CHEBI:57305"/>
        <dbReference type="ChEBI" id="CHEBI:58681"/>
        <dbReference type="ChEBI" id="CHEBI:143788"/>
        <dbReference type="ChEBI" id="CHEBI:456216"/>
        <dbReference type="EC" id="6.3.4.13"/>
    </reaction>
</comment>